<dbReference type="Proteomes" id="UP000595220">
    <property type="component" value="Chromosome"/>
</dbReference>
<accession>A0AAP9Y8J9</accession>
<feature type="region of interest" description="Disordered" evidence="1">
    <location>
        <begin position="50"/>
        <end position="82"/>
    </location>
</feature>
<feature type="compositionally biased region" description="Low complexity" evidence="1">
    <location>
        <begin position="57"/>
        <end position="73"/>
    </location>
</feature>
<dbReference type="RefSeq" id="WP_074633733.1">
    <property type="nucleotide sequence ID" value="NZ_CP066065.1"/>
</dbReference>
<organism evidence="3 4">
    <name type="scientific">Schaalia meyeri</name>
    <dbReference type="NCBI Taxonomy" id="52773"/>
    <lineage>
        <taxon>Bacteria</taxon>
        <taxon>Bacillati</taxon>
        <taxon>Actinomycetota</taxon>
        <taxon>Actinomycetes</taxon>
        <taxon>Actinomycetales</taxon>
        <taxon>Actinomycetaceae</taxon>
        <taxon>Schaalia</taxon>
    </lineage>
</organism>
<gene>
    <name evidence="3" type="ORF">I6H42_07595</name>
</gene>
<dbReference type="AlphaFoldDB" id="A0AAP9Y8J9"/>
<keyword evidence="4" id="KW-1185">Reference proteome</keyword>
<sequence length="332" mass="35669">MEIPPLSERPVSQEEEEAFLRSIQPRRGLFGRRFIGPRRWRPDWAWVPRVRGGGRSSGTSQSGEGDATFDSGSQSGGAAFGGGGPGGGVAWLRADPVDWGIRIAVVLLIVAGCYAVYINGVAEGWWRAWGENPTAIPTRSAMSGRAPTPTPTPSASGEAAMPGGYQIGPDGVLVRPAEHAASTYTLPELPQAATENTERGAEAAAEHYLALLVYAWNTGNTTPFMDMSDSGDDFHQKLASKIRDTYSSGWTYDNRSTIDRILRVDPVDATDTDVPPNTISVTFLTTSSDGTTCRGQKITTSGSDYQTVVALLMTWRDNRWIVTEGTAVKPDA</sequence>
<evidence type="ECO:0000256" key="1">
    <source>
        <dbReference type="SAM" id="MobiDB-lite"/>
    </source>
</evidence>
<feature type="region of interest" description="Disordered" evidence="1">
    <location>
        <begin position="138"/>
        <end position="158"/>
    </location>
</feature>
<evidence type="ECO:0000313" key="4">
    <source>
        <dbReference type="Proteomes" id="UP000595220"/>
    </source>
</evidence>
<evidence type="ECO:0000259" key="2">
    <source>
        <dbReference type="Pfam" id="PF19843"/>
    </source>
</evidence>
<protein>
    <recommendedName>
        <fullName evidence="2">DUF6318 domain-containing protein</fullName>
    </recommendedName>
</protein>
<feature type="domain" description="DUF6318" evidence="2">
    <location>
        <begin position="178"/>
        <end position="324"/>
    </location>
</feature>
<dbReference type="Pfam" id="PF19843">
    <property type="entry name" value="DUF6318"/>
    <property type="match status" value="1"/>
</dbReference>
<proteinExistence type="predicted"/>
<dbReference type="InterPro" id="IPR046281">
    <property type="entry name" value="DUF6318"/>
</dbReference>
<evidence type="ECO:0000313" key="3">
    <source>
        <dbReference type="EMBL" id="QQC43638.1"/>
    </source>
</evidence>
<dbReference type="EMBL" id="CP066065">
    <property type="protein sequence ID" value="QQC43638.1"/>
    <property type="molecule type" value="Genomic_DNA"/>
</dbReference>
<name>A0AAP9Y8J9_9ACTO</name>
<reference evidence="3 4" key="1">
    <citation type="submission" date="2020-12" db="EMBL/GenBank/DDBJ databases">
        <title>FDA dAtabase for Regulatory Grade micrObial Sequences (FDA-ARGOS): Supporting development and validation of Infectious Disease Dx tests.</title>
        <authorList>
            <person name="Sproer C."/>
            <person name="Gronow S."/>
            <person name="Severitt S."/>
            <person name="Schroder I."/>
            <person name="Tallon L."/>
            <person name="Sadzewicz L."/>
            <person name="Zhao X."/>
            <person name="Boylan J."/>
            <person name="Ott S."/>
            <person name="Bowen H."/>
            <person name="Vavikolanu K."/>
            <person name="Mehta A."/>
            <person name="Aluvathingal J."/>
            <person name="Nadendla S."/>
            <person name="Lowell S."/>
            <person name="Myers T."/>
            <person name="Yan Y."/>
            <person name="Sichtig H."/>
        </authorList>
    </citation>
    <scope>NUCLEOTIDE SEQUENCE [LARGE SCALE GENOMIC DNA]</scope>
    <source>
        <strain evidence="3 4">FDAARGOS_985</strain>
    </source>
</reference>